<dbReference type="AlphaFoldDB" id="A0A835Z068"/>
<sequence length="117" mass="12753">MTFVPLHSRAATYAVGVFVLPPLATLPLHDHRGMTVVSRVLLGCAEVASTDWVDVDRHIASAITTEMVHPPACHVVLPDHKNIHKIVAGAQGCTFLEVLIPAYDDDAHRCTYFKVVS</sequence>
<dbReference type="PANTHER" id="PTHR22966:SF61">
    <property type="entry name" value="2-AMINOETHANETHIOL DIOXYGENASE"/>
    <property type="match status" value="1"/>
</dbReference>
<evidence type="ECO:0000256" key="3">
    <source>
        <dbReference type="ARBA" id="ARBA00023004"/>
    </source>
</evidence>
<dbReference type="GO" id="GO:0046872">
    <property type="term" value="F:metal ion binding"/>
    <property type="evidence" value="ECO:0007669"/>
    <property type="project" value="UniProtKB-KW"/>
</dbReference>
<organism evidence="4 5">
    <name type="scientific">Tribonema minus</name>
    <dbReference type="NCBI Taxonomy" id="303371"/>
    <lineage>
        <taxon>Eukaryota</taxon>
        <taxon>Sar</taxon>
        <taxon>Stramenopiles</taxon>
        <taxon>Ochrophyta</taxon>
        <taxon>PX clade</taxon>
        <taxon>Xanthophyceae</taxon>
        <taxon>Tribonematales</taxon>
        <taxon>Tribonemataceae</taxon>
        <taxon>Tribonema</taxon>
    </lineage>
</organism>
<proteinExistence type="predicted"/>
<dbReference type="Gene3D" id="2.60.120.10">
    <property type="entry name" value="Jelly Rolls"/>
    <property type="match status" value="1"/>
</dbReference>
<name>A0A835Z068_9STRA</name>
<dbReference type="InterPro" id="IPR014710">
    <property type="entry name" value="RmlC-like_jellyroll"/>
</dbReference>
<dbReference type="InterPro" id="IPR012864">
    <property type="entry name" value="PCO/ADO"/>
</dbReference>
<evidence type="ECO:0000313" key="5">
    <source>
        <dbReference type="Proteomes" id="UP000664859"/>
    </source>
</evidence>
<keyword evidence="4" id="KW-0223">Dioxygenase</keyword>
<dbReference type="GO" id="GO:0016702">
    <property type="term" value="F:oxidoreductase activity, acting on single donors with incorporation of molecular oxygen, incorporation of two atoms of oxygen"/>
    <property type="evidence" value="ECO:0007669"/>
    <property type="project" value="InterPro"/>
</dbReference>
<keyword evidence="3" id="KW-0408">Iron</keyword>
<dbReference type="Proteomes" id="UP000664859">
    <property type="component" value="Unassembled WGS sequence"/>
</dbReference>
<comment type="caution">
    <text evidence="4">The sequence shown here is derived from an EMBL/GenBank/DDBJ whole genome shotgun (WGS) entry which is preliminary data.</text>
</comment>
<accession>A0A835Z068</accession>
<dbReference type="EMBL" id="JAFCMP010000179">
    <property type="protein sequence ID" value="KAG5184003.1"/>
    <property type="molecule type" value="Genomic_DNA"/>
</dbReference>
<keyword evidence="5" id="KW-1185">Reference proteome</keyword>
<dbReference type="SUPFAM" id="SSF51182">
    <property type="entry name" value="RmlC-like cupins"/>
    <property type="match status" value="1"/>
</dbReference>
<gene>
    <name evidence="4" type="ORF">JKP88DRAFT_132248</name>
</gene>
<reference evidence="4" key="1">
    <citation type="submission" date="2021-02" db="EMBL/GenBank/DDBJ databases">
        <title>First Annotated Genome of the Yellow-green Alga Tribonema minus.</title>
        <authorList>
            <person name="Mahan K.M."/>
        </authorList>
    </citation>
    <scope>NUCLEOTIDE SEQUENCE</scope>
    <source>
        <strain evidence="4">UTEX B ZZ1240</strain>
    </source>
</reference>
<protein>
    <submittedName>
        <fullName evidence="4">Cysteamine dioxygenase</fullName>
    </submittedName>
</protein>
<keyword evidence="1" id="KW-0479">Metal-binding</keyword>
<keyword evidence="2" id="KW-0560">Oxidoreductase</keyword>
<feature type="non-terminal residue" evidence="4">
    <location>
        <position position="117"/>
    </location>
</feature>
<evidence type="ECO:0000256" key="2">
    <source>
        <dbReference type="ARBA" id="ARBA00023002"/>
    </source>
</evidence>
<evidence type="ECO:0000313" key="4">
    <source>
        <dbReference type="EMBL" id="KAG5184003.1"/>
    </source>
</evidence>
<dbReference type="Pfam" id="PF07847">
    <property type="entry name" value="PCO_ADO"/>
    <property type="match status" value="1"/>
</dbReference>
<dbReference type="OrthoDB" id="271433at2759"/>
<dbReference type="PANTHER" id="PTHR22966">
    <property type="entry name" value="2-AMINOETHANETHIOL DIOXYGENASE"/>
    <property type="match status" value="1"/>
</dbReference>
<dbReference type="InterPro" id="IPR011051">
    <property type="entry name" value="RmlC_Cupin_sf"/>
</dbReference>
<evidence type="ECO:0000256" key="1">
    <source>
        <dbReference type="ARBA" id="ARBA00022723"/>
    </source>
</evidence>